<dbReference type="Proteomes" id="UP000694888">
    <property type="component" value="Unplaced"/>
</dbReference>
<feature type="compositionally biased region" description="Polar residues" evidence="5">
    <location>
        <begin position="432"/>
        <end position="442"/>
    </location>
</feature>
<feature type="compositionally biased region" description="Polar residues" evidence="5">
    <location>
        <begin position="523"/>
        <end position="552"/>
    </location>
</feature>
<feature type="compositionally biased region" description="Polar residues" evidence="5">
    <location>
        <begin position="490"/>
        <end position="508"/>
    </location>
</feature>
<evidence type="ECO:0000313" key="6">
    <source>
        <dbReference type="Proteomes" id="UP000694888"/>
    </source>
</evidence>
<feature type="compositionally biased region" description="Polar residues" evidence="5">
    <location>
        <begin position="573"/>
        <end position="582"/>
    </location>
</feature>
<feature type="compositionally biased region" description="Basic and acidic residues" evidence="5">
    <location>
        <begin position="727"/>
        <end position="740"/>
    </location>
</feature>
<feature type="compositionally biased region" description="Basic and acidic residues" evidence="5">
    <location>
        <begin position="412"/>
        <end position="428"/>
    </location>
</feature>
<evidence type="ECO:0000256" key="5">
    <source>
        <dbReference type="SAM" id="MobiDB-lite"/>
    </source>
</evidence>
<gene>
    <name evidence="7" type="primary">LOC101853069</name>
</gene>
<dbReference type="InterPro" id="IPR028041">
    <property type="entry name" value="WDCP"/>
</dbReference>
<keyword evidence="3" id="KW-0677">Repeat</keyword>
<dbReference type="InterPro" id="IPR036322">
    <property type="entry name" value="WD40_repeat_dom_sf"/>
</dbReference>
<protein>
    <recommendedName>
        <fullName evidence="1">WD repeat and coiled-coil-containing protein</fullName>
    </recommendedName>
</protein>
<feature type="compositionally biased region" description="Polar residues" evidence="5">
    <location>
        <begin position="645"/>
        <end position="659"/>
    </location>
</feature>
<feature type="compositionally biased region" description="Basic and acidic residues" evidence="5">
    <location>
        <begin position="467"/>
        <end position="485"/>
    </location>
</feature>
<dbReference type="RefSeq" id="XP_012935168.1">
    <property type="nucleotide sequence ID" value="XM_013079714.2"/>
</dbReference>
<dbReference type="PANTHER" id="PTHR14897">
    <property type="entry name" value="WD REPEAT AND COILED-COIL-CONTAINING PROTEIN"/>
    <property type="match status" value="1"/>
</dbReference>
<evidence type="ECO:0000256" key="4">
    <source>
        <dbReference type="ARBA" id="ARBA00023054"/>
    </source>
</evidence>
<feature type="compositionally biased region" description="Low complexity" evidence="5">
    <location>
        <begin position="743"/>
        <end position="756"/>
    </location>
</feature>
<accession>A0ABM0ZV90</accession>
<dbReference type="SUPFAM" id="SSF50978">
    <property type="entry name" value="WD40 repeat-like"/>
    <property type="match status" value="1"/>
</dbReference>
<feature type="region of interest" description="Disordered" evidence="5">
    <location>
        <begin position="616"/>
        <end position="675"/>
    </location>
</feature>
<dbReference type="GeneID" id="101853069"/>
<feature type="compositionally biased region" description="Polar residues" evidence="5">
    <location>
        <begin position="623"/>
        <end position="632"/>
    </location>
</feature>
<dbReference type="PANTHER" id="PTHR14897:SF5">
    <property type="entry name" value="WD REPEAT AND COILED-COIL-CONTAINING PROTEIN"/>
    <property type="match status" value="1"/>
</dbReference>
<proteinExistence type="predicted"/>
<organism evidence="6 7">
    <name type="scientific">Aplysia californica</name>
    <name type="common">California sea hare</name>
    <dbReference type="NCBI Taxonomy" id="6500"/>
    <lineage>
        <taxon>Eukaryota</taxon>
        <taxon>Metazoa</taxon>
        <taxon>Spiralia</taxon>
        <taxon>Lophotrochozoa</taxon>
        <taxon>Mollusca</taxon>
        <taxon>Gastropoda</taxon>
        <taxon>Heterobranchia</taxon>
        <taxon>Euthyneura</taxon>
        <taxon>Tectipleura</taxon>
        <taxon>Aplysiida</taxon>
        <taxon>Aplysioidea</taxon>
        <taxon>Aplysiidae</taxon>
        <taxon>Aplysia</taxon>
    </lineage>
</organism>
<keyword evidence="6" id="KW-1185">Reference proteome</keyword>
<evidence type="ECO:0000313" key="7">
    <source>
        <dbReference type="RefSeq" id="XP_012935168.1"/>
    </source>
</evidence>
<evidence type="ECO:0000256" key="2">
    <source>
        <dbReference type="ARBA" id="ARBA00022574"/>
    </source>
</evidence>
<feature type="region of interest" description="Disordered" evidence="5">
    <location>
        <begin position="715"/>
        <end position="757"/>
    </location>
</feature>
<evidence type="ECO:0000256" key="1">
    <source>
        <dbReference type="ARBA" id="ARBA00015683"/>
    </source>
</evidence>
<keyword evidence="2" id="KW-0853">WD repeat</keyword>
<feature type="region of interest" description="Disordered" evidence="5">
    <location>
        <begin position="412"/>
        <end position="583"/>
    </location>
</feature>
<keyword evidence="4" id="KW-0175">Coiled coil</keyword>
<dbReference type="Pfam" id="PF15390">
    <property type="entry name" value="WDCP"/>
    <property type="match status" value="3"/>
</dbReference>
<reference evidence="7" key="1">
    <citation type="submission" date="2025-08" db="UniProtKB">
        <authorList>
            <consortium name="RefSeq"/>
        </authorList>
    </citation>
    <scope>IDENTIFICATION</scope>
</reference>
<name>A0ABM0ZV90_APLCA</name>
<sequence length="884" mass="96887">MDLGKAKLRKVGINNLLSGVHPQHGVIWTDGKGIFLAPIQVEGTNVQNATSVRLGEFEQVTSVHWSRCLSAESGAACHLCVVHQHTVTVWRVSGALPKLSFKQVRKINVRPIAQGCLWNPCNDVLCLLSRHQCSFYYRHDNNKSSYAFPALESGKISCGCWSLDGKKLVMCVGSTLLVYRWNDLTTTLDDFTAAAWVIPGLDGQVTSISPVVKDSVVVAAEVPLESLCKQQQDLFAVPEVNGIDATGDDGVLRPSKSPSATQSLLNLQQSSQAAADARSTLTLVNLQDGSRDPVKLSSAPLRGVLTPDILLYEKSSQCVVVGSNSQSQLHIYALLDKHLAYCGDIQLEKGQRPKGLCSMPTYFDDHGAALLILVGHRATEEASFLSSALEAEFQLSLKYIILKADNAASRNEGYEGRSKHNGHNEAVKVRTQGKSNTSISKSESMKEHRLKAPKSDAHLRSRSGSIKSDHQGAERVNSKEMEVRIPDATVTESLTDSQPLLTRVPTESSTKHHSKMIEDMSDTSDTPNAESLEVETSSFSDQRPSFHNSKLSNEFDLHPPSRSKSKAVKESKLSASQPSLFSPTDYVESVSLGSKSESKEQLTEVSQEKINNYKKTGILRVSPTRQTHQQATVGKYASPEEKVTTPVSEESQKDPQQPTHMADVTPSSHDHVSTQSTISEVIDISFVANKGLSQKDSNHEPLVQQLPCIAEVKSEAPEQTELAGRLDSTDGERVREETWSDRGLGSSLHSADSSFDSMEKQVRQQRETIEALQKRLEGLSVAVDQTSCVFPSRYQDMSQPEMIEIVCDKPEGTETKRFLLDNGRLQLEPVKLSFGLDTVELWLDGIPCVLGANIDGYIPMRFFPSTSLHISGLPAHRPTPADLS</sequence>
<evidence type="ECO:0000256" key="3">
    <source>
        <dbReference type="ARBA" id="ARBA00022737"/>
    </source>
</evidence>